<feature type="compositionally biased region" description="Basic and acidic residues" evidence="1">
    <location>
        <begin position="15"/>
        <end position="30"/>
    </location>
</feature>
<evidence type="ECO:0000256" key="2">
    <source>
        <dbReference type="SAM" id="Phobius"/>
    </source>
</evidence>
<organism evidence="3 4">
    <name type="scientific">Dorcoceras hygrometricum</name>
    <dbReference type="NCBI Taxonomy" id="472368"/>
    <lineage>
        <taxon>Eukaryota</taxon>
        <taxon>Viridiplantae</taxon>
        <taxon>Streptophyta</taxon>
        <taxon>Embryophyta</taxon>
        <taxon>Tracheophyta</taxon>
        <taxon>Spermatophyta</taxon>
        <taxon>Magnoliopsida</taxon>
        <taxon>eudicotyledons</taxon>
        <taxon>Gunneridae</taxon>
        <taxon>Pentapetalae</taxon>
        <taxon>asterids</taxon>
        <taxon>lamiids</taxon>
        <taxon>Lamiales</taxon>
        <taxon>Gesneriaceae</taxon>
        <taxon>Didymocarpoideae</taxon>
        <taxon>Trichosporeae</taxon>
        <taxon>Loxocarpinae</taxon>
        <taxon>Dorcoceras</taxon>
    </lineage>
</organism>
<evidence type="ECO:0000313" key="3">
    <source>
        <dbReference type="EMBL" id="KZV18047.1"/>
    </source>
</evidence>
<feature type="transmembrane region" description="Helical" evidence="2">
    <location>
        <begin position="393"/>
        <end position="414"/>
    </location>
</feature>
<dbReference type="AlphaFoldDB" id="A0A2Z7AAL6"/>
<keyword evidence="2" id="KW-1133">Transmembrane helix</keyword>
<protein>
    <submittedName>
        <fullName evidence="3">Uncharacterized protein</fullName>
    </submittedName>
</protein>
<feature type="region of interest" description="Disordered" evidence="1">
    <location>
        <begin position="1"/>
        <end position="75"/>
    </location>
</feature>
<dbReference type="EMBL" id="KV017553">
    <property type="protein sequence ID" value="KZV18047.1"/>
    <property type="molecule type" value="Genomic_DNA"/>
</dbReference>
<feature type="compositionally biased region" description="Polar residues" evidence="1">
    <location>
        <begin position="59"/>
        <end position="75"/>
    </location>
</feature>
<name>A0A2Z7AAL6_9LAMI</name>
<keyword evidence="4" id="KW-1185">Reference proteome</keyword>
<evidence type="ECO:0000313" key="4">
    <source>
        <dbReference type="Proteomes" id="UP000250235"/>
    </source>
</evidence>
<sequence length="428" mass="47575">MDDTTFHIWPTRSPKIRENISPEDHAEISAEIRSSQLPSPSKNTRALPDLGIGTKKKYSPSQVPDDPSSTSWRGNSSRLTKFGYINWRRLWETLKKEYKTPPQRTRAQARSIGRGEQVWEEIARLIEGTSSGPPPLPVREVLFFLLKYWPPPPLPVPEHFKSTNVDEYDRREDTEEHLSRFEGDALPRKFARSKKLDIAEFQLKTRARETILLSAHGCISLDTSAPSGYRGSTILTSRADMVTSVIPTILLVEHIPTYASELGMFPEDALSRSGFARPGLSYDMLISYLLDSRPARESIIPAGESIIPAPVSIIPAREVFISTSSAIGIFYGPARKSASCDVCYIYLLENFTSYSGISFLLRSGPARESFVPTRLKGLSACAGIYGLDLLKDVLILICSGILYPTLLGSLLLLLGSLSYGSARKSIIY</sequence>
<proteinExistence type="predicted"/>
<gene>
    <name evidence="3" type="ORF">F511_38391</name>
</gene>
<reference evidence="3 4" key="1">
    <citation type="journal article" date="2015" name="Proc. Natl. Acad. Sci. U.S.A.">
        <title>The resurrection genome of Boea hygrometrica: A blueprint for survival of dehydration.</title>
        <authorList>
            <person name="Xiao L."/>
            <person name="Yang G."/>
            <person name="Zhang L."/>
            <person name="Yang X."/>
            <person name="Zhao S."/>
            <person name="Ji Z."/>
            <person name="Zhou Q."/>
            <person name="Hu M."/>
            <person name="Wang Y."/>
            <person name="Chen M."/>
            <person name="Xu Y."/>
            <person name="Jin H."/>
            <person name="Xiao X."/>
            <person name="Hu G."/>
            <person name="Bao F."/>
            <person name="Hu Y."/>
            <person name="Wan P."/>
            <person name="Li L."/>
            <person name="Deng X."/>
            <person name="Kuang T."/>
            <person name="Xiang C."/>
            <person name="Zhu J.K."/>
            <person name="Oliver M.J."/>
            <person name="He Y."/>
        </authorList>
    </citation>
    <scope>NUCLEOTIDE SEQUENCE [LARGE SCALE GENOMIC DNA]</scope>
    <source>
        <strain evidence="4">cv. XS01</strain>
    </source>
</reference>
<dbReference type="Proteomes" id="UP000250235">
    <property type="component" value="Unassembled WGS sequence"/>
</dbReference>
<keyword evidence="2" id="KW-0812">Transmembrane</keyword>
<keyword evidence="2" id="KW-0472">Membrane</keyword>
<accession>A0A2Z7AAL6</accession>
<feature type="compositionally biased region" description="Polar residues" evidence="1">
    <location>
        <begin position="32"/>
        <end position="44"/>
    </location>
</feature>
<evidence type="ECO:0000256" key="1">
    <source>
        <dbReference type="SAM" id="MobiDB-lite"/>
    </source>
</evidence>